<organism evidence="9 10">
    <name type="scientific">Sphingomonas olei</name>
    <dbReference type="NCBI Taxonomy" id="1886787"/>
    <lineage>
        <taxon>Bacteria</taxon>
        <taxon>Pseudomonadati</taxon>
        <taxon>Pseudomonadota</taxon>
        <taxon>Alphaproteobacteria</taxon>
        <taxon>Sphingomonadales</taxon>
        <taxon>Sphingomonadaceae</taxon>
        <taxon>Sphingomonas</taxon>
    </lineage>
</organism>
<reference evidence="9 10" key="1">
    <citation type="submission" date="2019-04" db="EMBL/GenBank/DDBJ databases">
        <title>Microbes associate with the intestines of laboratory mice.</title>
        <authorList>
            <person name="Navarre W."/>
            <person name="Wong E."/>
            <person name="Huang K.C."/>
            <person name="Tropini C."/>
            <person name="Ng K."/>
            <person name="Yu B."/>
        </authorList>
    </citation>
    <scope>NUCLEOTIDE SEQUENCE [LARGE SCALE GENOMIC DNA]</scope>
    <source>
        <strain evidence="9 10">NM83_B4-11</strain>
    </source>
</reference>
<dbReference type="RefSeq" id="WP_136450361.1">
    <property type="nucleotide sequence ID" value="NZ_SSTI01000001.1"/>
</dbReference>
<evidence type="ECO:0000256" key="1">
    <source>
        <dbReference type="ARBA" id="ARBA00004651"/>
    </source>
</evidence>
<dbReference type="PANTHER" id="PTHR30353">
    <property type="entry name" value="INNER MEMBRANE PROTEIN DEDA-RELATED"/>
    <property type="match status" value="1"/>
</dbReference>
<dbReference type="InterPro" id="IPR032816">
    <property type="entry name" value="VTT_dom"/>
</dbReference>
<feature type="transmembrane region" description="Helical" evidence="7">
    <location>
        <begin position="153"/>
        <end position="173"/>
    </location>
</feature>
<dbReference type="Pfam" id="PF09335">
    <property type="entry name" value="VTT_dom"/>
    <property type="match status" value="1"/>
</dbReference>
<feature type="domain" description="VTT" evidence="8">
    <location>
        <begin position="48"/>
        <end position="168"/>
    </location>
</feature>
<comment type="similarity">
    <text evidence="2 7">Belongs to the DedA family.</text>
</comment>
<evidence type="ECO:0000256" key="3">
    <source>
        <dbReference type="ARBA" id="ARBA00022475"/>
    </source>
</evidence>
<sequence>MDARTMHDRWSDVAELIAAHREIAGLMIGALTFLECTAVVGVLFPATATMLAIGGMVGARLLDPIVIGPPAIIGAILGGWLSFRMGRWLGPRVLYRRPFRRHRPAAARARLLFSRHGVALLLAARYYAPARATVPMVAGILNMRRSRFHIADAAAAVLWVVSLLTIGSLAAAALDEVAIGATGKLILFAAMVILTSAISSAAMKRLFGGERGRVRGGMDAREAARP</sequence>
<comment type="caution">
    <text evidence="9">The sequence shown here is derived from an EMBL/GenBank/DDBJ whole genome shotgun (WGS) entry which is preliminary data.</text>
</comment>
<keyword evidence="4 7" id="KW-0812">Transmembrane</keyword>
<dbReference type="EMBL" id="SSTI01000001">
    <property type="protein sequence ID" value="THG41940.1"/>
    <property type="molecule type" value="Genomic_DNA"/>
</dbReference>
<evidence type="ECO:0000256" key="4">
    <source>
        <dbReference type="ARBA" id="ARBA00022692"/>
    </source>
</evidence>
<feature type="transmembrane region" description="Helical" evidence="7">
    <location>
        <begin position="185"/>
        <end position="203"/>
    </location>
</feature>
<name>A0ABY2QL18_9SPHN</name>
<dbReference type="Proteomes" id="UP000308038">
    <property type="component" value="Unassembled WGS sequence"/>
</dbReference>
<comment type="subcellular location">
    <subcellularLocation>
        <location evidence="1 7">Cell membrane</location>
        <topology evidence="1 7">Multi-pass membrane protein</topology>
    </subcellularLocation>
</comment>
<evidence type="ECO:0000259" key="8">
    <source>
        <dbReference type="Pfam" id="PF09335"/>
    </source>
</evidence>
<keyword evidence="5 7" id="KW-1133">Transmembrane helix</keyword>
<evidence type="ECO:0000256" key="7">
    <source>
        <dbReference type="RuleBase" id="RU367016"/>
    </source>
</evidence>
<proteinExistence type="inferred from homology"/>
<feature type="transmembrane region" description="Helical" evidence="7">
    <location>
        <begin position="26"/>
        <end position="53"/>
    </location>
</feature>
<evidence type="ECO:0000256" key="6">
    <source>
        <dbReference type="ARBA" id="ARBA00023136"/>
    </source>
</evidence>
<protein>
    <submittedName>
        <fullName evidence="9">DedA family protein</fullName>
    </submittedName>
</protein>
<dbReference type="PANTHER" id="PTHR30353:SF15">
    <property type="entry name" value="INNER MEMBRANE PROTEIN YABI"/>
    <property type="match status" value="1"/>
</dbReference>
<evidence type="ECO:0000256" key="2">
    <source>
        <dbReference type="ARBA" id="ARBA00010792"/>
    </source>
</evidence>
<keyword evidence="6 7" id="KW-0472">Membrane</keyword>
<dbReference type="InterPro" id="IPR032818">
    <property type="entry name" value="DedA-like"/>
</dbReference>
<keyword evidence="10" id="KW-1185">Reference proteome</keyword>
<gene>
    <name evidence="9" type="ORF">E5988_00205</name>
</gene>
<evidence type="ECO:0000313" key="9">
    <source>
        <dbReference type="EMBL" id="THG41940.1"/>
    </source>
</evidence>
<evidence type="ECO:0000313" key="10">
    <source>
        <dbReference type="Proteomes" id="UP000308038"/>
    </source>
</evidence>
<evidence type="ECO:0000256" key="5">
    <source>
        <dbReference type="ARBA" id="ARBA00022989"/>
    </source>
</evidence>
<feature type="transmembrane region" description="Helical" evidence="7">
    <location>
        <begin position="65"/>
        <end position="83"/>
    </location>
</feature>
<accession>A0ABY2QL18</accession>
<keyword evidence="3 7" id="KW-1003">Cell membrane</keyword>